<reference evidence="3" key="1">
    <citation type="journal article" date="2006" name="PLoS Biol.">
        <title>Macronuclear genome sequence of the ciliate Tetrahymena thermophila, a model eukaryote.</title>
        <authorList>
            <person name="Eisen J.A."/>
            <person name="Coyne R.S."/>
            <person name="Wu M."/>
            <person name="Wu D."/>
            <person name="Thiagarajan M."/>
            <person name="Wortman J.R."/>
            <person name="Badger J.H."/>
            <person name="Ren Q."/>
            <person name="Amedeo P."/>
            <person name="Jones K.M."/>
            <person name="Tallon L.J."/>
            <person name="Delcher A.L."/>
            <person name="Salzberg S.L."/>
            <person name="Silva J.C."/>
            <person name="Haas B.J."/>
            <person name="Majoros W.H."/>
            <person name="Farzad M."/>
            <person name="Carlton J.M."/>
            <person name="Smith R.K. Jr."/>
            <person name="Garg J."/>
            <person name="Pearlman R.E."/>
            <person name="Karrer K.M."/>
            <person name="Sun L."/>
            <person name="Manning G."/>
            <person name="Elde N.C."/>
            <person name="Turkewitz A.P."/>
            <person name="Asai D.J."/>
            <person name="Wilkes D.E."/>
            <person name="Wang Y."/>
            <person name="Cai H."/>
            <person name="Collins K."/>
            <person name="Stewart B.A."/>
            <person name="Lee S.R."/>
            <person name="Wilamowska K."/>
            <person name="Weinberg Z."/>
            <person name="Ruzzo W.L."/>
            <person name="Wloga D."/>
            <person name="Gaertig J."/>
            <person name="Frankel J."/>
            <person name="Tsao C.-C."/>
            <person name="Gorovsky M.A."/>
            <person name="Keeling P.J."/>
            <person name="Waller R.F."/>
            <person name="Patron N.J."/>
            <person name="Cherry J.M."/>
            <person name="Stover N.A."/>
            <person name="Krieger C.J."/>
            <person name="del Toro C."/>
            <person name="Ryder H.F."/>
            <person name="Williamson S.C."/>
            <person name="Barbeau R.A."/>
            <person name="Hamilton E.P."/>
            <person name="Orias E."/>
        </authorList>
    </citation>
    <scope>NUCLEOTIDE SEQUENCE [LARGE SCALE GENOMIC DNA]</scope>
    <source>
        <strain evidence="3">SB210</strain>
    </source>
</reference>
<keyword evidence="1" id="KW-1133">Transmembrane helix</keyword>
<evidence type="ECO:0000313" key="2">
    <source>
        <dbReference type="EMBL" id="EWS70947.1"/>
    </source>
</evidence>
<sequence>MPLKIAQILFIYQQSQILECIIHRLKYKYLILDLKDTIEKNKIHRIKFIKYRRLNYDIERGNMLALNIVIHCLILLNNQNKLFYNNWNLNFKKHSQLFIYLIFQLIFIKISIYKIYFKRNKLQVLILVIKIISHNYKIQILFKNRINNIIQYALFVSKQYYFGFLQVVIVFKLKQFKILRNKP</sequence>
<dbReference type="Proteomes" id="UP000009168">
    <property type="component" value="Unassembled WGS sequence"/>
</dbReference>
<dbReference type="EMBL" id="GG662212">
    <property type="protein sequence ID" value="EWS70947.1"/>
    <property type="molecule type" value="Genomic_DNA"/>
</dbReference>
<proteinExistence type="predicted"/>
<name>W7WZB4_TETTS</name>
<keyword evidence="1" id="KW-0472">Membrane</keyword>
<keyword evidence="1 2" id="KW-0812">Transmembrane</keyword>
<feature type="transmembrane region" description="Helical" evidence="1">
    <location>
        <begin position="97"/>
        <end position="117"/>
    </location>
</feature>
<dbReference type="KEGG" id="tet:TTHERM_000497389"/>
<feature type="transmembrane region" description="Helical" evidence="1">
    <location>
        <begin position="61"/>
        <end position="77"/>
    </location>
</feature>
<dbReference type="InParanoid" id="W7WZB4"/>
<dbReference type="RefSeq" id="XP_012656503.1">
    <property type="nucleotide sequence ID" value="XM_012801049.1"/>
</dbReference>
<accession>W7WZB4</accession>
<evidence type="ECO:0000313" key="3">
    <source>
        <dbReference type="Proteomes" id="UP000009168"/>
    </source>
</evidence>
<dbReference type="GeneID" id="24439286"/>
<feature type="transmembrane region" description="Helical" evidence="1">
    <location>
        <begin position="149"/>
        <end position="171"/>
    </location>
</feature>
<evidence type="ECO:0000256" key="1">
    <source>
        <dbReference type="SAM" id="Phobius"/>
    </source>
</evidence>
<organism evidence="2 3">
    <name type="scientific">Tetrahymena thermophila (strain SB210)</name>
    <dbReference type="NCBI Taxonomy" id="312017"/>
    <lineage>
        <taxon>Eukaryota</taxon>
        <taxon>Sar</taxon>
        <taxon>Alveolata</taxon>
        <taxon>Ciliophora</taxon>
        <taxon>Intramacronucleata</taxon>
        <taxon>Oligohymenophorea</taxon>
        <taxon>Hymenostomatida</taxon>
        <taxon>Tetrahymenina</taxon>
        <taxon>Tetrahymenidae</taxon>
        <taxon>Tetrahymena</taxon>
    </lineage>
</organism>
<dbReference type="AlphaFoldDB" id="W7WZB4"/>
<gene>
    <name evidence="2" type="ORF">TTHERM_000497389</name>
</gene>
<keyword evidence="3" id="KW-1185">Reference proteome</keyword>
<protein>
    <submittedName>
        <fullName evidence="2">Transmembrane protein, putative</fullName>
    </submittedName>
</protein>